<keyword evidence="5" id="KW-0255">Endonuclease</keyword>
<protein>
    <submittedName>
        <fullName evidence="8">rRNA maturation RNase YbeY</fullName>
    </submittedName>
</protein>
<comment type="similarity">
    <text evidence="2">Belongs to the endoribonuclease YbeY family.</text>
</comment>
<name>A0A1F5HXF8_9BACT</name>
<dbReference type="Pfam" id="PF02130">
    <property type="entry name" value="YbeY"/>
    <property type="match status" value="1"/>
</dbReference>
<keyword evidence="3" id="KW-0540">Nuclease</keyword>
<dbReference type="GO" id="GO:0004222">
    <property type="term" value="F:metalloendopeptidase activity"/>
    <property type="evidence" value="ECO:0007669"/>
    <property type="project" value="InterPro"/>
</dbReference>
<evidence type="ECO:0000256" key="2">
    <source>
        <dbReference type="ARBA" id="ARBA00010875"/>
    </source>
</evidence>
<comment type="caution">
    <text evidence="8">The sequence shown here is derived from an EMBL/GenBank/DDBJ whole genome shotgun (WGS) entry which is preliminary data.</text>
</comment>
<dbReference type="AlphaFoldDB" id="A0A1F5HXF8"/>
<dbReference type="InterPro" id="IPR023091">
    <property type="entry name" value="MetalPrtase_cat_dom_sf_prd"/>
</dbReference>
<dbReference type="Proteomes" id="UP000178845">
    <property type="component" value="Unassembled WGS sequence"/>
</dbReference>
<evidence type="ECO:0000256" key="5">
    <source>
        <dbReference type="ARBA" id="ARBA00022759"/>
    </source>
</evidence>
<evidence type="ECO:0000256" key="4">
    <source>
        <dbReference type="ARBA" id="ARBA00022723"/>
    </source>
</evidence>
<organism evidence="8 9">
    <name type="scientific">Candidatus Curtissbacteria bacterium RIFCSPLOWO2_02_FULL_40_13b</name>
    <dbReference type="NCBI Taxonomy" id="1797733"/>
    <lineage>
        <taxon>Bacteria</taxon>
        <taxon>Candidatus Curtissiibacteriota</taxon>
    </lineage>
</organism>
<dbReference type="NCBIfam" id="TIGR00043">
    <property type="entry name" value="rRNA maturation RNase YbeY"/>
    <property type="match status" value="1"/>
</dbReference>
<evidence type="ECO:0000313" key="9">
    <source>
        <dbReference type="Proteomes" id="UP000178845"/>
    </source>
</evidence>
<evidence type="ECO:0000256" key="6">
    <source>
        <dbReference type="ARBA" id="ARBA00022801"/>
    </source>
</evidence>
<dbReference type="SUPFAM" id="SSF55486">
    <property type="entry name" value="Metalloproteases ('zincins'), catalytic domain"/>
    <property type="match status" value="1"/>
</dbReference>
<dbReference type="EMBL" id="MFBW01000010">
    <property type="protein sequence ID" value="OGE08838.1"/>
    <property type="molecule type" value="Genomic_DNA"/>
</dbReference>
<evidence type="ECO:0000256" key="3">
    <source>
        <dbReference type="ARBA" id="ARBA00022722"/>
    </source>
</evidence>
<gene>
    <name evidence="8" type="ORF">A3I53_01705</name>
</gene>
<dbReference type="GO" id="GO:0046872">
    <property type="term" value="F:metal ion binding"/>
    <property type="evidence" value="ECO:0007669"/>
    <property type="project" value="UniProtKB-KW"/>
</dbReference>
<accession>A0A1F5HXF8</accession>
<evidence type="ECO:0000313" key="8">
    <source>
        <dbReference type="EMBL" id="OGE08838.1"/>
    </source>
</evidence>
<dbReference type="GO" id="GO:0006364">
    <property type="term" value="P:rRNA processing"/>
    <property type="evidence" value="ECO:0007669"/>
    <property type="project" value="InterPro"/>
</dbReference>
<proteinExistence type="inferred from homology"/>
<reference evidence="8 9" key="1">
    <citation type="journal article" date="2016" name="Nat. Commun.">
        <title>Thousands of microbial genomes shed light on interconnected biogeochemical processes in an aquifer system.</title>
        <authorList>
            <person name="Anantharaman K."/>
            <person name="Brown C.T."/>
            <person name="Hug L.A."/>
            <person name="Sharon I."/>
            <person name="Castelle C.J."/>
            <person name="Probst A.J."/>
            <person name="Thomas B.C."/>
            <person name="Singh A."/>
            <person name="Wilkins M.J."/>
            <person name="Karaoz U."/>
            <person name="Brodie E.L."/>
            <person name="Williams K.H."/>
            <person name="Hubbard S.S."/>
            <person name="Banfield J.F."/>
        </authorList>
    </citation>
    <scope>NUCLEOTIDE SEQUENCE [LARGE SCALE GENOMIC DNA]</scope>
</reference>
<sequence length="138" mass="15435">MVNVLISTDSRYPVNRKQIRKAVVDTFTKHEISDSTAEVSVAVVGERKMKKLTEIYLGDGKKHEILTFPFEEVSTRRDRAMPAGRQGFVYPPDGVLRLGDIILCWPYVLEAAAADDIMVDDEVYSLTVHGAEHLLGTN</sequence>
<evidence type="ECO:0000256" key="7">
    <source>
        <dbReference type="ARBA" id="ARBA00022833"/>
    </source>
</evidence>
<keyword evidence="6" id="KW-0378">Hydrolase</keyword>
<dbReference type="Gene3D" id="3.40.390.30">
    <property type="entry name" value="Metalloproteases ('zincins'), catalytic domain"/>
    <property type="match status" value="1"/>
</dbReference>
<dbReference type="GO" id="GO:0004519">
    <property type="term" value="F:endonuclease activity"/>
    <property type="evidence" value="ECO:0007669"/>
    <property type="project" value="UniProtKB-KW"/>
</dbReference>
<keyword evidence="7" id="KW-0862">Zinc</keyword>
<dbReference type="InterPro" id="IPR002036">
    <property type="entry name" value="YbeY"/>
</dbReference>
<evidence type="ECO:0000256" key="1">
    <source>
        <dbReference type="ARBA" id="ARBA00001947"/>
    </source>
</evidence>
<keyword evidence="4" id="KW-0479">Metal-binding</keyword>
<comment type="cofactor">
    <cofactor evidence="1">
        <name>Zn(2+)</name>
        <dbReference type="ChEBI" id="CHEBI:29105"/>
    </cofactor>
</comment>